<protein>
    <submittedName>
        <fullName evidence="2">T6SS immunity protein Tdi1 domain-containing protein</fullName>
    </submittedName>
</protein>
<dbReference type="Proteomes" id="UP001596550">
    <property type="component" value="Unassembled WGS sequence"/>
</dbReference>
<feature type="domain" description="T6SS immunity protein Tdi1 C-terminal" evidence="1">
    <location>
        <begin position="2"/>
        <end position="40"/>
    </location>
</feature>
<dbReference type="EMBL" id="JBHTCR010000002">
    <property type="protein sequence ID" value="MFC7346413.1"/>
    <property type="molecule type" value="Genomic_DNA"/>
</dbReference>
<keyword evidence="3" id="KW-1185">Reference proteome</keyword>
<comment type="caution">
    <text evidence="2">The sequence shown here is derived from an EMBL/GenBank/DDBJ whole genome shotgun (WGS) entry which is preliminary data.</text>
</comment>
<evidence type="ECO:0000313" key="2">
    <source>
        <dbReference type="EMBL" id="MFC7346413.1"/>
    </source>
</evidence>
<evidence type="ECO:0000313" key="3">
    <source>
        <dbReference type="Proteomes" id="UP001596550"/>
    </source>
</evidence>
<accession>A0ABW2LV36</accession>
<gene>
    <name evidence="2" type="ORF">ACFQO9_06805</name>
</gene>
<name>A0ABW2LV36_9FLAO</name>
<evidence type="ECO:0000259" key="1">
    <source>
        <dbReference type="Pfam" id="PF08906"/>
    </source>
</evidence>
<dbReference type="RefSeq" id="WP_378175718.1">
    <property type="nucleotide sequence ID" value="NZ_JBHTCR010000002.1"/>
</dbReference>
<reference evidence="3" key="1">
    <citation type="journal article" date="2019" name="Int. J. Syst. Evol. Microbiol.">
        <title>The Global Catalogue of Microorganisms (GCM) 10K type strain sequencing project: providing services to taxonomists for standard genome sequencing and annotation.</title>
        <authorList>
            <consortium name="The Broad Institute Genomics Platform"/>
            <consortium name="The Broad Institute Genome Sequencing Center for Infectious Disease"/>
            <person name="Wu L."/>
            <person name="Ma J."/>
        </authorList>
    </citation>
    <scope>NUCLEOTIDE SEQUENCE [LARGE SCALE GENOMIC DNA]</scope>
    <source>
        <strain evidence="3">CCUG 54781</strain>
    </source>
</reference>
<sequence>MQKGEVFTFASIFVMGETENIEYLNKGNAQVYQDLVFQMMS</sequence>
<organism evidence="2 3">
    <name type="scientific">Chryseobacterium zhengzhouense</name>
    <dbReference type="NCBI Taxonomy" id="1636086"/>
    <lineage>
        <taxon>Bacteria</taxon>
        <taxon>Pseudomonadati</taxon>
        <taxon>Bacteroidota</taxon>
        <taxon>Flavobacteriia</taxon>
        <taxon>Flavobacteriales</taxon>
        <taxon>Weeksellaceae</taxon>
        <taxon>Chryseobacterium group</taxon>
        <taxon>Chryseobacterium</taxon>
    </lineage>
</organism>
<dbReference type="Pfam" id="PF08906">
    <property type="entry name" value="T6SS_Tdi1_C"/>
    <property type="match status" value="1"/>
</dbReference>
<dbReference type="InterPro" id="IPR015002">
    <property type="entry name" value="T6SS_Tdi1_C"/>
</dbReference>
<proteinExistence type="predicted"/>